<protein>
    <submittedName>
        <fullName evidence="1">Carboxypeptidase regulatory-like domain-containing protein</fullName>
    </submittedName>
</protein>
<dbReference type="InterPro" id="IPR007253">
    <property type="entry name" value="Cell_wall-bd_2"/>
</dbReference>
<reference evidence="1 2" key="1">
    <citation type="submission" date="2021-05" db="EMBL/GenBank/DDBJ databases">
        <authorList>
            <person name="Kumar R."/>
            <person name="Kumar A."/>
            <person name="Mukhia S."/>
        </authorList>
    </citation>
    <scope>NUCLEOTIDE SEQUENCE [LARGE SCALE GENOMIC DNA]</scope>
    <source>
        <strain evidence="1 2">ERMR7:08</strain>
    </source>
</reference>
<dbReference type="Pfam" id="PF04122">
    <property type="entry name" value="CW_binding_2"/>
    <property type="match status" value="3"/>
</dbReference>
<organism evidence="1 2">
    <name type="scientific">Cryobacterium breve</name>
    <dbReference type="NCBI Taxonomy" id="1259258"/>
    <lineage>
        <taxon>Bacteria</taxon>
        <taxon>Bacillati</taxon>
        <taxon>Actinomycetota</taxon>
        <taxon>Actinomycetes</taxon>
        <taxon>Micrococcales</taxon>
        <taxon>Microbacteriaceae</taxon>
        <taxon>Cryobacterium</taxon>
    </lineage>
</organism>
<keyword evidence="2" id="KW-1185">Reference proteome</keyword>
<dbReference type="RefSeq" id="WP_281533938.1">
    <property type="nucleotide sequence ID" value="NZ_CP075584.1"/>
</dbReference>
<dbReference type="SUPFAM" id="SSF49464">
    <property type="entry name" value="Carboxypeptidase regulatory domain-like"/>
    <property type="match status" value="1"/>
</dbReference>
<evidence type="ECO:0000313" key="1">
    <source>
        <dbReference type="EMBL" id="WBM79389.1"/>
    </source>
</evidence>
<dbReference type="SUPFAM" id="SSF49478">
    <property type="entry name" value="Cna protein B-type domain"/>
    <property type="match status" value="5"/>
</dbReference>
<dbReference type="Pfam" id="PF13620">
    <property type="entry name" value="CarboxypepD_reg"/>
    <property type="match status" value="3"/>
</dbReference>
<gene>
    <name evidence="1" type="ORF">KIV56_13420</name>
</gene>
<dbReference type="EMBL" id="CP075584">
    <property type="protein sequence ID" value="WBM79389.1"/>
    <property type="molecule type" value="Genomic_DNA"/>
</dbReference>
<dbReference type="InterPro" id="IPR051922">
    <property type="entry name" value="Bact_Sporulation_Assoc"/>
</dbReference>
<accession>A0ABY7NAT4</accession>
<dbReference type="Proteomes" id="UP001212421">
    <property type="component" value="Chromosome"/>
</dbReference>
<name>A0ABY7NAT4_9MICO</name>
<dbReference type="InterPro" id="IPR008969">
    <property type="entry name" value="CarboxyPept-like_regulatory"/>
</dbReference>
<dbReference type="PANTHER" id="PTHR30032:SF1">
    <property type="entry name" value="N-ACETYLMURAMOYL-L-ALANINE AMIDASE LYTC"/>
    <property type="match status" value="1"/>
</dbReference>
<evidence type="ECO:0000313" key="2">
    <source>
        <dbReference type="Proteomes" id="UP001212421"/>
    </source>
</evidence>
<dbReference type="PANTHER" id="PTHR30032">
    <property type="entry name" value="N-ACETYLMURAMOYL-L-ALANINE AMIDASE-RELATED"/>
    <property type="match status" value="1"/>
</dbReference>
<sequence>MTKNEGAQKIAAANVHITAYNEDSSWADGTQTDDAGHYNLDGLAGGTYKLEFDGQSTNGVSEWYKDAADFATATAITVADHTTVTADDVNLEKGSTISGTVTQNIGGTISPASNLYVSASSTNEVTGSNSGTWTDADGHYVIQGLAAGSYAIRFSPEAASALIPEYYDNAADQSSAKPVQVGVAATVSDINAELQKGGTISGTLTRNDGGTTAPLQGAYVTAYSPDHQYLASASTDDAGHYSLSGLRAGSYKLQFDGYSTTALSEWYKDASDFNSATAVVVGDAAIVSGIDASLDKASSISGTVTKNVGGIVSPAADVNVMVSTATGFGNSTTTDASGHYSISTLRTGSYSVKFTGPSASNLVTQFYDNAADETTSTSVKVGVAASVSGIDAEMKTGATISGSVTRNDSGTATPLANVEVTAYSSATGDWVGNTTTNAAGQYAFGGLPAGSYKLNFNGASSNAISEWYNNASTVETATAIAVGAQQTVPNINASLEKGSTIAGTVTKNVGGTVSPAGNVSVNASGGKLYGYAMTDAAGRYSISGLSAGSYTVQFTDGQNSGLVSEYYDNAATKQAAKPVTVGAAATVTGINAALDTGGTITGTVTKTGSDGTVPSTSGYVRVIAADNEDSVAYGSTDTSGHYSVSGLRAGSYKVIFNSFDNTVVSGKWYHNASDFDSATPVVVGDKATVSGIDENLEKASSLSGTLTQTSTGPVSADTVLLASIYSAKSGRLLRESPADATGKYTFGSLMAGTYKVGFSGYLSSTGLSSGLVPEFYDNVSDLEAAKPLTVGSVQDLTGIDAELTATALPKTDRLAGGDRFATSSAISAENFDPGVDVVYIASGTNFPDALSAAPVAGKNKAPVLLVTPDAIPQAVQTELRRLTPKRIVVLGGVSSVSDAVTQALQAYTAGTVTRSFGADRFATSAAISQSAFTPGVPVVYIANGYNFPDALSAAPVAGKDSAPVLLVPADRIPDEIATELDRLNPGRIVVLGGTNSVSETIQTQLALYTDGAITRLSGADRFATSAAVSHAAFPTGATTVYIANGFNFPDALSGAPVAGKNTAPVLLVPGDRITTEIKDELTRLRPTRIVVLGSASSVSDAVAKALAGYIVTP</sequence>
<dbReference type="Gene3D" id="3.40.50.12090">
    <property type="match status" value="2"/>
</dbReference>
<dbReference type="Gene3D" id="2.60.40.1120">
    <property type="entry name" value="Carboxypeptidase-like, regulatory domain"/>
    <property type="match status" value="2"/>
</dbReference>
<dbReference type="InterPro" id="IPR013783">
    <property type="entry name" value="Ig-like_fold"/>
</dbReference>
<dbReference type="Gene3D" id="2.60.40.10">
    <property type="entry name" value="Immunoglobulins"/>
    <property type="match status" value="4"/>
</dbReference>
<proteinExistence type="predicted"/>